<gene>
    <name evidence="1" type="ORF">BDM02DRAFT_929930</name>
</gene>
<sequence>MFQYADAGSSVSCRLNFLGYPPRSSQITTADHKKTRNPRTRKKLALEVARRIRRYVKEFKLHGSRRSGMTRSTSTILSGIIPRTPSPRSCRFFVCFHPAKITKFCSYFVVIPSSPCSNSVPNVKKMPSAPKALPPLTWNGPIICGFCGGFHVLFRYPGFRTYPRLISTNELTRHEHFPLIVPLFSHFLPLGTIVFS</sequence>
<reference evidence="1" key="1">
    <citation type="submission" date="2019-10" db="EMBL/GenBank/DDBJ databases">
        <authorList>
            <consortium name="DOE Joint Genome Institute"/>
            <person name="Kuo A."/>
            <person name="Miyauchi S."/>
            <person name="Kiss E."/>
            <person name="Drula E."/>
            <person name="Kohler A."/>
            <person name="Sanchez-Garcia M."/>
            <person name="Andreopoulos B."/>
            <person name="Barry K.W."/>
            <person name="Bonito G."/>
            <person name="Buee M."/>
            <person name="Carver A."/>
            <person name="Chen C."/>
            <person name="Cichocki N."/>
            <person name="Clum A."/>
            <person name="Culley D."/>
            <person name="Crous P.W."/>
            <person name="Fauchery L."/>
            <person name="Girlanda M."/>
            <person name="Hayes R."/>
            <person name="Keri Z."/>
            <person name="Labutti K."/>
            <person name="Lipzen A."/>
            <person name="Lombard V."/>
            <person name="Magnuson J."/>
            <person name="Maillard F."/>
            <person name="Morin E."/>
            <person name="Murat C."/>
            <person name="Nolan M."/>
            <person name="Ohm R."/>
            <person name="Pangilinan J."/>
            <person name="Pereira M."/>
            <person name="Perotto S."/>
            <person name="Peter M."/>
            <person name="Riley R."/>
            <person name="Sitrit Y."/>
            <person name="Stielow B."/>
            <person name="Szollosi G."/>
            <person name="Zifcakova L."/>
            <person name="Stursova M."/>
            <person name="Spatafora J.W."/>
            <person name="Tedersoo L."/>
            <person name="Vaario L.-M."/>
            <person name="Yamada A."/>
            <person name="Yan M."/>
            <person name="Wang P."/>
            <person name="Xu J."/>
            <person name="Bruns T."/>
            <person name="Baldrian P."/>
            <person name="Vilgalys R."/>
            <person name="Henrissat B."/>
            <person name="Grigoriev I.V."/>
            <person name="Hibbett D."/>
            <person name="Nagy L.G."/>
            <person name="Martin F.M."/>
        </authorList>
    </citation>
    <scope>NUCLEOTIDE SEQUENCE</scope>
    <source>
        <strain evidence="1">P2</strain>
    </source>
</reference>
<accession>A0ACB6Z4A4</accession>
<evidence type="ECO:0000313" key="1">
    <source>
        <dbReference type="EMBL" id="KAF9644559.1"/>
    </source>
</evidence>
<keyword evidence="2" id="KW-1185">Reference proteome</keyword>
<evidence type="ECO:0000313" key="2">
    <source>
        <dbReference type="Proteomes" id="UP000886501"/>
    </source>
</evidence>
<dbReference type="EMBL" id="MU118132">
    <property type="protein sequence ID" value="KAF9644559.1"/>
    <property type="molecule type" value="Genomic_DNA"/>
</dbReference>
<reference evidence="1" key="2">
    <citation type="journal article" date="2020" name="Nat. Commun.">
        <title>Large-scale genome sequencing of mycorrhizal fungi provides insights into the early evolution of symbiotic traits.</title>
        <authorList>
            <person name="Miyauchi S."/>
            <person name="Kiss E."/>
            <person name="Kuo A."/>
            <person name="Drula E."/>
            <person name="Kohler A."/>
            <person name="Sanchez-Garcia M."/>
            <person name="Morin E."/>
            <person name="Andreopoulos B."/>
            <person name="Barry K.W."/>
            <person name="Bonito G."/>
            <person name="Buee M."/>
            <person name="Carver A."/>
            <person name="Chen C."/>
            <person name="Cichocki N."/>
            <person name="Clum A."/>
            <person name="Culley D."/>
            <person name="Crous P.W."/>
            <person name="Fauchery L."/>
            <person name="Girlanda M."/>
            <person name="Hayes R.D."/>
            <person name="Keri Z."/>
            <person name="LaButti K."/>
            <person name="Lipzen A."/>
            <person name="Lombard V."/>
            <person name="Magnuson J."/>
            <person name="Maillard F."/>
            <person name="Murat C."/>
            <person name="Nolan M."/>
            <person name="Ohm R.A."/>
            <person name="Pangilinan J."/>
            <person name="Pereira M.F."/>
            <person name="Perotto S."/>
            <person name="Peter M."/>
            <person name="Pfister S."/>
            <person name="Riley R."/>
            <person name="Sitrit Y."/>
            <person name="Stielow J.B."/>
            <person name="Szollosi G."/>
            <person name="Zifcakova L."/>
            <person name="Stursova M."/>
            <person name="Spatafora J.W."/>
            <person name="Tedersoo L."/>
            <person name="Vaario L.M."/>
            <person name="Yamada A."/>
            <person name="Yan M."/>
            <person name="Wang P."/>
            <person name="Xu J."/>
            <person name="Bruns T."/>
            <person name="Baldrian P."/>
            <person name="Vilgalys R."/>
            <person name="Dunand C."/>
            <person name="Henrissat B."/>
            <person name="Grigoriev I.V."/>
            <person name="Hibbett D."/>
            <person name="Nagy L.G."/>
            <person name="Martin F.M."/>
        </authorList>
    </citation>
    <scope>NUCLEOTIDE SEQUENCE</scope>
    <source>
        <strain evidence="1">P2</strain>
    </source>
</reference>
<comment type="caution">
    <text evidence="1">The sequence shown here is derived from an EMBL/GenBank/DDBJ whole genome shotgun (WGS) entry which is preliminary data.</text>
</comment>
<dbReference type="Proteomes" id="UP000886501">
    <property type="component" value="Unassembled WGS sequence"/>
</dbReference>
<protein>
    <submittedName>
        <fullName evidence="1">Uncharacterized protein</fullName>
    </submittedName>
</protein>
<proteinExistence type="predicted"/>
<name>A0ACB6Z4A4_THEGA</name>
<organism evidence="1 2">
    <name type="scientific">Thelephora ganbajun</name>
    <name type="common">Ganba fungus</name>
    <dbReference type="NCBI Taxonomy" id="370292"/>
    <lineage>
        <taxon>Eukaryota</taxon>
        <taxon>Fungi</taxon>
        <taxon>Dikarya</taxon>
        <taxon>Basidiomycota</taxon>
        <taxon>Agaricomycotina</taxon>
        <taxon>Agaricomycetes</taxon>
        <taxon>Thelephorales</taxon>
        <taxon>Thelephoraceae</taxon>
        <taxon>Thelephora</taxon>
    </lineage>
</organism>